<dbReference type="InterPro" id="IPR039261">
    <property type="entry name" value="FNR_nucleotide-bd"/>
</dbReference>
<dbReference type="PANTHER" id="PTHR47354">
    <property type="entry name" value="NADH OXIDOREDUCTASE HCR"/>
    <property type="match status" value="1"/>
</dbReference>
<dbReference type="InterPro" id="IPR001041">
    <property type="entry name" value="2Fe-2S_ferredoxin-type"/>
</dbReference>
<evidence type="ECO:0000256" key="3">
    <source>
        <dbReference type="ARBA" id="ARBA00022714"/>
    </source>
</evidence>
<dbReference type="PANTHER" id="PTHR47354:SF6">
    <property type="entry name" value="NADH OXIDOREDUCTASE HCR"/>
    <property type="match status" value="1"/>
</dbReference>
<evidence type="ECO:0000256" key="7">
    <source>
        <dbReference type="ARBA" id="ARBA00023002"/>
    </source>
</evidence>
<dbReference type="PRINTS" id="PR00406">
    <property type="entry name" value="CYTB5RDTASE"/>
</dbReference>
<dbReference type="InterPro" id="IPR001433">
    <property type="entry name" value="OxRdtase_FAD/NAD-bd"/>
</dbReference>
<keyword evidence="8" id="KW-0408">Iron</keyword>
<evidence type="ECO:0000259" key="13">
    <source>
        <dbReference type="PROSITE" id="PS51384"/>
    </source>
</evidence>
<gene>
    <name evidence="14" type="ORF">CVP05_10765</name>
</gene>
<dbReference type="InterPro" id="IPR017927">
    <property type="entry name" value="FAD-bd_FR_type"/>
</dbReference>
<evidence type="ECO:0000313" key="14">
    <source>
        <dbReference type="EMBL" id="PJG84495.1"/>
    </source>
</evidence>
<evidence type="ECO:0000256" key="9">
    <source>
        <dbReference type="ARBA" id="ARBA00023014"/>
    </source>
</evidence>
<evidence type="ECO:0000256" key="10">
    <source>
        <dbReference type="ARBA" id="ARBA00034078"/>
    </source>
</evidence>
<name>A0A2M8S038_9PAST</name>
<dbReference type="Proteomes" id="UP000229329">
    <property type="component" value="Unassembled WGS sequence"/>
</dbReference>
<keyword evidence="7" id="KW-0560">Oxidoreductase</keyword>
<keyword evidence="15" id="KW-1185">Reference proteome</keyword>
<evidence type="ECO:0000259" key="12">
    <source>
        <dbReference type="PROSITE" id="PS51085"/>
    </source>
</evidence>
<feature type="domain" description="FAD-binding FR-type" evidence="13">
    <location>
        <begin position="7"/>
        <end position="107"/>
    </location>
</feature>
<comment type="cofactor">
    <cofactor evidence="1">
        <name>FAD</name>
        <dbReference type="ChEBI" id="CHEBI:57692"/>
    </cofactor>
</comment>
<evidence type="ECO:0000256" key="11">
    <source>
        <dbReference type="ARBA" id="ARBA00061434"/>
    </source>
</evidence>
<dbReference type="Gene3D" id="3.40.50.80">
    <property type="entry name" value="Nucleotide-binding domain of ferredoxin-NADP reductase (FNR) module"/>
    <property type="match status" value="1"/>
</dbReference>
<dbReference type="InterPro" id="IPR012675">
    <property type="entry name" value="Beta-grasp_dom_sf"/>
</dbReference>
<keyword evidence="6" id="KW-1133">Transmembrane helix</keyword>
<dbReference type="SUPFAM" id="SSF54292">
    <property type="entry name" value="2Fe-2S ferredoxin-like"/>
    <property type="match status" value="1"/>
</dbReference>
<dbReference type="PROSITE" id="PS00197">
    <property type="entry name" value="2FE2S_FER_1"/>
    <property type="match status" value="1"/>
</dbReference>
<dbReference type="PRINTS" id="PR00371">
    <property type="entry name" value="FPNCR"/>
</dbReference>
<dbReference type="CDD" id="cd00207">
    <property type="entry name" value="fer2"/>
    <property type="match status" value="1"/>
</dbReference>
<comment type="similarity">
    <text evidence="11">In the N-terminal section; belongs to the FAD-binding oxidoreductase type 6 family.</text>
</comment>
<dbReference type="InterPro" id="IPR008333">
    <property type="entry name" value="Cbr1-like_FAD-bd_dom"/>
</dbReference>
<dbReference type="InterPro" id="IPR006058">
    <property type="entry name" value="2Fe2S_fd_BS"/>
</dbReference>
<dbReference type="RefSeq" id="WP_100289573.1">
    <property type="nucleotide sequence ID" value="NZ_PHHA01000028.1"/>
</dbReference>
<dbReference type="InterPro" id="IPR001709">
    <property type="entry name" value="Flavoprot_Pyr_Nucl_cyt_Rdtase"/>
</dbReference>
<dbReference type="InterPro" id="IPR050415">
    <property type="entry name" value="MRET"/>
</dbReference>
<dbReference type="OrthoDB" id="9796486at2"/>
<keyword evidence="3" id="KW-0001">2Fe-2S</keyword>
<dbReference type="PROSITE" id="PS51085">
    <property type="entry name" value="2FE2S_FER_2"/>
    <property type="match status" value="1"/>
</dbReference>
<evidence type="ECO:0000313" key="15">
    <source>
        <dbReference type="Proteomes" id="UP000229329"/>
    </source>
</evidence>
<reference evidence="14 15" key="1">
    <citation type="submission" date="2017-11" db="EMBL/GenBank/DDBJ databases">
        <title>Reclassification of Bisgaard taxon 7 as Conservatibacter flavescens gen. nov., sp. nov.</title>
        <authorList>
            <person name="Christensen H."/>
        </authorList>
    </citation>
    <scope>NUCLEOTIDE SEQUENCE [LARGE SCALE GENOMIC DNA]</scope>
    <source>
        <strain evidence="14 15">7_4</strain>
    </source>
</reference>
<dbReference type="AlphaFoldDB" id="A0A2M8S038"/>
<organism evidence="14 15">
    <name type="scientific">Conservatibacter flavescens</name>
    <dbReference type="NCBI Taxonomy" id="28161"/>
    <lineage>
        <taxon>Bacteria</taxon>
        <taxon>Pseudomonadati</taxon>
        <taxon>Pseudomonadota</taxon>
        <taxon>Gammaproteobacteria</taxon>
        <taxon>Pasteurellales</taxon>
        <taxon>Pasteurellaceae</taxon>
        <taxon>Conservatibacter</taxon>
    </lineage>
</organism>
<dbReference type="GO" id="GO:0051537">
    <property type="term" value="F:2 iron, 2 sulfur cluster binding"/>
    <property type="evidence" value="ECO:0007669"/>
    <property type="project" value="UniProtKB-KW"/>
</dbReference>
<keyword evidence="6" id="KW-0812">Transmembrane</keyword>
<feature type="domain" description="2Fe-2S ferredoxin-type" evidence="12">
    <location>
        <begin position="250"/>
        <end position="343"/>
    </location>
</feature>
<keyword evidence="2" id="KW-0285">Flavoprotein</keyword>
<dbReference type="Pfam" id="PF00111">
    <property type="entry name" value="Fer2"/>
    <property type="match status" value="1"/>
</dbReference>
<dbReference type="Gene3D" id="2.40.30.10">
    <property type="entry name" value="Translation factors"/>
    <property type="match status" value="1"/>
</dbReference>
<dbReference type="Pfam" id="PF00175">
    <property type="entry name" value="NAD_binding_1"/>
    <property type="match status" value="1"/>
</dbReference>
<keyword evidence="4" id="KW-0479">Metal-binding</keyword>
<accession>A0A2M8S038</accession>
<keyword evidence="9" id="KW-0411">Iron-sulfur</keyword>
<proteinExistence type="inferred from homology"/>
<dbReference type="EMBL" id="PHHA01000028">
    <property type="protein sequence ID" value="PJG84495.1"/>
    <property type="molecule type" value="Genomic_DNA"/>
</dbReference>
<protein>
    <submittedName>
        <fullName evidence="14">NADH oxidoreductase</fullName>
    </submittedName>
</protein>
<dbReference type="GO" id="GO:0016491">
    <property type="term" value="F:oxidoreductase activity"/>
    <property type="evidence" value="ECO:0007669"/>
    <property type="project" value="UniProtKB-KW"/>
</dbReference>
<dbReference type="InterPro" id="IPR017938">
    <property type="entry name" value="Riboflavin_synthase-like_b-brl"/>
</dbReference>
<dbReference type="Pfam" id="PF00970">
    <property type="entry name" value="FAD_binding_6"/>
    <property type="match status" value="1"/>
</dbReference>
<sequence length="345" mass="37688">MANQNPICTHEMMVHSIVQETPDVVTVNLIAHDFYPYEPGQYAMLSIKNSYNIARAYTLSSTPGMSEFVTLTVRHIENGVGSTWINKELKVGDIVWLSEPMGDFTCSKIHSDNYLLVGAGSGVTPIMSIARYLLARRPEMPLTVIYSVHSPKDVIFKDEWQQLRNTYPQLNLIINASVNALDGFVAGRISEGMLRHFVPDLADKTVLVCGPESYIETLKEITDNAGVPQDKFFVEQFFGTAVESDIDPDKKVTLSISGAQVQKFDVPVGMTLLAAMEEAKQPIVAACRSGICGTCKTVVLNGRGELEQLATGPLTADEIAQGYVLACSCRIKGNVEINAPLIIAA</sequence>
<dbReference type="SUPFAM" id="SSF63380">
    <property type="entry name" value="Riboflavin synthase domain-like"/>
    <property type="match status" value="1"/>
</dbReference>
<dbReference type="SUPFAM" id="SSF52343">
    <property type="entry name" value="Ferredoxin reductase-like, C-terminal NADP-linked domain"/>
    <property type="match status" value="1"/>
</dbReference>
<comment type="caution">
    <text evidence="14">The sequence shown here is derived from an EMBL/GenBank/DDBJ whole genome shotgun (WGS) entry which is preliminary data.</text>
</comment>
<evidence type="ECO:0000256" key="5">
    <source>
        <dbReference type="ARBA" id="ARBA00022827"/>
    </source>
</evidence>
<dbReference type="NCBIfam" id="NF007964">
    <property type="entry name" value="PRK10684.1"/>
    <property type="match status" value="1"/>
</dbReference>
<evidence type="ECO:0000256" key="2">
    <source>
        <dbReference type="ARBA" id="ARBA00022630"/>
    </source>
</evidence>
<dbReference type="PROSITE" id="PS51384">
    <property type="entry name" value="FAD_FR"/>
    <property type="match status" value="1"/>
</dbReference>
<keyword evidence="6" id="KW-0472">Membrane</keyword>
<keyword evidence="5" id="KW-0274">FAD</keyword>
<dbReference type="InterPro" id="IPR036010">
    <property type="entry name" value="2Fe-2S_ferredoxin-like_sf"/>
</dbReference>
<evidence type="ECO:0000256" key="6">
    <source>
        <dbReference type="ARBA" id="ARBA00022989"/>
    </source>
</evidence>
<evidence type="ECO:0000256" key="8">
    <source>
        <dbReference type="ARBA" id="ARBA00023004"/>
    </source>
</evidence>
<dbReference type="Gene3D" id="3.10.20.30">
    <property type="match status" value="1"/>
</dbReference>
<comment type="cofactor">
    <cofactor evidence="10">
        <name>[2Fe-2S] cluster</name>
        <dbReference type="ChEBI" id="CHEBI:190135"/>
    </cofactor>
</comment>
<dbReference type="GO" id="GO:0046872">
    <property type="term" value="F:metal ion binding"/>
    <property type="evidence" value="ECO:0007669"/>
    <property type="project" value="UniProtKB-KW"/>
</dbReference>
<evidence type="ECO:0000256" key="1">
    <source>
        <dbReference type="ARBA" id="ARBA00001974"/>
    </source>
</evidence>
<evidence type="ECO:0000256" key="4">
    <source>
        <dbReference type="ARBA" id="ARBA00022723"/>
    </source>
</evidence>